<dbReference type="Proteomes" id="UP000017746">
    <property type="component" value="Chromosome"/>
</dbReference>
<proteinExistence type="predicted"/>
<dbReference type="SUPFAM" id="SSF52540">
    <property type="entry name" value="P-loop containing nucleoside triphosphate hydrolases"/>
    <property type="match status" value="1"/>
</dbReference>
<name>U5VUR1_9ACTN</name>
<accession>U5VUR1</accession>
<organism evidence="2 3">
    <name type="scientific">Actinoplanes friuliensis DSM 7358</name>
    <dbReference type="NCBI Taxonomy" id="1246995"/>
    <lineage>
        <taxon>Bacteria</taxon>
        <taxon>Bacillati</taxon>
        <taxon>Actinomycetota</taxon>
        <taxon>Actinomycetes</taxon>
        <taxon>Micromonosporales</taxon>
        <taxon>Micromonosporaceae</taxon>
        <taxon>Actinoplanes</taxon>
    </lineage>
</organism>
<dbReference type="PATRIC" id="fig|1246995.3.peg.2289"/>
<dbReference type="SMART" id="SM00382">
    <property type="entry name" value="AAA"/>
    <property type="match status" value="1"/>
</dbReference>
<dbReference type="OrthoDB" id="4500249at2"/>
<evidence type="ECO:0000313" key="3">
    <source>
        <dbReference type="Proteomes" id="UP000017746"/>
    </source>
</evidence>
<keyword evidence="3" id="KW-1185">Reference proteome</keyword>
<dbReference type="RefSeq" id="WP_023360498.1">
    <property type="nucleotide sequence ID" value="NC_022657.1"/>
</dbReference>
<dbReference type="InterPro" id="IPR027417">
    <property type="entry name" value="P-loop_NTPase"/>
</dbReference>
<dbReference type="HOGENOM" id="CLU_439824_0_0_11"/>
<dbReference type="EMBL" id="CP006272">
    <property type="protein sequence ID" value="AGZ40537.1"/>
    <property type="molecule type" value="Genomic_DNA"/>
</dbReference>
<dbReference type="Pfam" id="PF13191">
    <property type="entry name" value="AAA_16"/>
    <property type="match status" value="1"/>
</dbReference>
<feature type="domain" description="AAA+ ATPase" evidence="1">
    <location>
        <begin position="198"/>
        <end position="337"/>
    </location>
</feature>
<dbReference type="eggNOG" id="ENOG50302W9">
    <property type="taxonomic scope" value="Bacteria"/>
</dbReference>
<protein>
    <recommendedName>
        <fullName evidence="1">AAA+ ATPase domain-containing protein</fullName>
    </recommendedName>
</protein>
<dbReference type="InterPro" id="IPR041664">
    <property type="entry name" value="AAA_16"/>
</dbReference>
<evidence type="ECO:0000313" key="2">
    <source>
        <dbReference type="EMBL" id="AGZ40537.1"/>
    </source>
</evidence>
<evidence type="ECO:0000259" key="1">
    <source>
        <dbReference type="SMART" id="SM00382"/>
    </source>
</evidence>
<reference evidence="2 3" key="1">
    <citation type="journal article" date="2014" name="J. Biotechnol.">
        <title>Complete genome sequence of the actinobacterium Actinoplanes friuliensis HAG 010964, producer of the lipopeptide antibiotic friulimycin.</title>
        <authorList>
            <person name="Ruckert C."/>
            <person name="Szczepanowski R."/>
            <person name="Albersmeier A."/>
            <person name="Goesmann A."/>
            <person name="Fischer N."/>
            <person name="Steinkamper A."/>
            <person name="Puhler A."/>
            <person name="Biener R."/>
            <person name="Schwartz D."/>
            <person name="Kalinowski J."/>
        </authorList>
    </citation>
    <scope>NUCLEOTIDE SEQUENCE [LARGE SCALE GENOMIC DNA]</scope>
    <source>
        <strain evidence="2 3">DSM 7358</strain>
    </source>
</reference>
<dbReference type="Gene3D" id="3.40.50.300">
    <property type="entry name" value="P-loop containing nucleotide triphosphate hydrolases"/>
    <property type="match status" value="1"/>
</dbReference>
<dbReference type="InterPro" id="IPR003593">
    <property type="entry name" value="AAA+_ATPase"/>
</dbReference>
<gene>
    <name evidence="2" type="ORF">AFR_11240</name>
</gene>
<dbReference type="KEGG" id="afs:AFR_11240"/>
<dbReference type="AlphaFoldDB" id="U5VUR1"/>
<sequence>MTSSDPAAGDDGRPARLDRELRDLAGRTVQRAFDVLPSRGALDLPVLFELIDEIHEGWRALETGQRAGLLERVMVDAVRGLSADVLVPDSAMSWRRLGQIIFDLGPFDDAVMHSVIVETADKRYNRLVTYARRESGFTKSNQTFSDRVAKLRQQIVVQLLSGTRTTTLLRYAPEAPAATVYVDNPVFDVLLRTLTAADPELVSLVGEPGIGKSRLVREVCARLLRAGDLVWLRAGDEHHLYADIAAFLEANGTPEVGPVLADAMRQFRQFLHRDSSPPAVVLDDVTDIRTVTALVGTSPRRPVIATSHAPLAEPVPTPLRGLRPSAATTLVGALVPELSRWEAGAIAAMTGGRPGLIHGIVTLLRNATGHLDVFDVWHSLQTSPSAVIELIEPVPANRISTFYATTMRQLRTHDEYTAATVELAAIHELDYTNPTIIATSLRLLQRINQNTAQAVVARTYAMLPRYGLVYPSRDPLVSALIREQCGPVAARAEELRTSLARDLHARYGSSNRGEVTDLVAGLTAVENYLSAATAIVFSGPFATEVFDEQGVRHRLAMTRMTPMDAVAAVDPQGERIRFVREFRFSDGRAVAMSVHVNGAEVQARLEPGAASWAMTYSGPVM</sequence>